<sequence length="614" mass="68660">MSDRFDLPETDFSRRDFLVAAGITGTSALAGCATSVPAAPATEERTETLTQATETDQSTPDLEKWVDEVPRPGVVEPTGTKNGHPRYEIEMREVEQKVHRDLPATTVWGYGGQFPGPTIEAEQGEPIYVQWQNDLPDDHLLPEDPTIHSDIVPYDSPGTRVVTHLHGGNIEAASDGDPQAWFTRDFQETGPAFEKKDYYYVNDQPPATLWYHDHSLGITRLNVYAGLAGFYLLRSEHERDLDLPADEYEVPLVLQDRTFNEDGSLYYPTAVPDEQDDGDGSYPERSIVPQFYGDTSVVNGKAWPRLSVDPRKYRFRILNGANSRFYNLEVLSYDEQSGETDGEGPPFVQIGNDGGFLSEPVTVDERLEIGSSQRADVVVDFTDYAGETLLLHNNAPAMYRGAVDAGQDDSEPLSEVMLFDVSDSAIERDTSQIPSRLTEVPEIPVDSVDTERYLTLAVQADDYGRPLYLLGTEKEPTGLRLTDPVTEKPTLGDTEIWSLTNLTGMSHPVHLHLVHFQVLGRQSTGDYDPNKDDIDPAGLETPEPYELGWNDVVTVDPGEVVHVIAHFGEFEGLFNDQTGDYMWHCHMIEHEDHDMMRTFRVLADDESDDTGERQ</sequence>
<proteinExistence type="predicted"/>
<dbReference type="InterPro" id="IPR006311">
    <property type="entry name" value="TAT_signal"/>
</dbReference>
<gene>
    <name evidence="4" type="ORF">ACFQMA_08080</name>
</gene>
<evidence type="ECO:0000313" key="5">
    <source>
        <dbReference type="Proteomes" id="UP001596432"/>
    </source>
</evidence>
<dbReference type="AlphaFoldDB" id="A0ABD5Y386"/>
<dbReference type="Pfam" id="PF07731">
    <property type="entry name" value="Cu-oxidase_2"/>
    <property type="match status" value="1"/>
</dbReference>
<dbReference type="Gene3D" id="2.60.40.420">
    <property type="entry name" value="Cupredoxins - blue copper proteins"/>
    <property type="match status" value="3"/>
</dbReference>
<dbReference type="PANTHER" id="PTHR48267:SF1">
    <property type="entry name" value="BILIRUBIN OXIDASE"/>
    <property type="match status" value="1"/>
</dbReference>
<evidence type="ECO:0000259" key="3">
    <source>
        <dbReference type="Pfam" id="PF07732"/>
    </source>
</evidence>
<evidence type="ECO:0000256" key="1">
    <source>
        <dbReference type="SAM" id="MobiDB-lite"/>
    </source>
</evidence>
<dbReference type="EMBL" id="JBHTAS010000001">
    <property type="protein sequence ID" value="MFC7139795.1"/>
    <property type="molecule type" value="Genomic_DNA"/>
</dbReference>
<dbReference type="InterPro" id="IPR011707">
    <property type="entry name" value="Cu-oxidase-like_N"/>
</dbReference>
<dbReference type="Proteomes" id="UP001596432">
    <property type="component" value="Unassembled WGS sequence"/>
</dbReference>
<dbReference type="SUPFAM" id="SSF49503">
    <property type="entry name" value="Cupredoxins"/>
    <property type="match status" value="3"/>
</dbReference>
<reference evidence="4 5" key="1">
    <citation type="journal article" date="2019" name="Int. J. Syst. Evol. Microbiol.">
        <title>The Global Catalogue of Microorganisms (GCM) 10K type strain sequencing project: providing services to taxonomists for standard genome sequencing and annotation.</title>
        <authorList>
            <consortium name="The Broad Institute Genomics Platform"/>
            <consortium name="The Broad Institute Genome Sequencing Center for Infectious Disease"/>
            <person name="Wu L."/>
            <person name="Ma J."/>
        </authorList>
    </citation>
    <scope>NUCLEOTIDE SEQUENCE [LARGE SCALE GENOMIC DNA]</scope>
    <source>
        <strain evidence="4 5">XZYJT29</strain>
    </source>
</reference>
<evidence type="ECO:0000259" key="2">
    <source>
        <dbReference type="Pfam" id="PF07731"/>
    </source>
</evidence>
<dbReference type="PROSITE" id="PS51318">
    <property type="entry name" value="TAT"/>
    <property type="match status" value="1"/>
</dbReference>
<protein>
    <submittedName>
        <fullName evidence="4">Multicopper oxidase family protein</fullName>
    </submittedName>
</protein>
<dbReference type="PROSITE" id="PS51257">
    <property type="entry name" value="PROKAR_LIPOPROTEIN"/>
    <property type="match status" value="1"/>
</dbReference>
<dbReference type="GeneID" id="78820059"/>
<feature type="compositionally biased region" description="Polar residues" evidence="1">
    <location>
        <begin position="48"/>
        <end position="60"/>
    </location>
</feature>
<dbReference type="InterPro" id="IPR008972">
    <property type="entry name" value="Cupredoxin"/>
</dbReference>
<dbReference type="InterPro" id="IPR011706">
    <property type="entry name" value="Cu-oxidase_C"/>
</dbReference>
<dbReference type="PANTHER" id="PTHR48267">
    <property type="entry name" value="CUPREDOXIN SUPERFAMILY PROTEIN"/>
    <property type="match status" value="1"/>
</dbReference>
<dbReference type="RefSeq" id="WP_274325366.1">
    <property type="nucleotide sequence ID" value="NZ_CP118158.1"/>
</dbReference>
<dbReference type="Pfam" id="PF07732">
    <property type="entry name" value="Cu-oxidase_3"/>
    <property type="match status" value="1"/>
</dbReference>
<feature type="domain" description="Plastocyanin-like" evidence="2">
    <location>
        <begin position="488"/>
        <end position="602"/>
    </location>
</feature>
<dbReference type="CDD" id="cd13844">
    <property type="entry name" value="CuRO_1_BOD_CotA_like"/>
    <property type="match status" value="1"/>
</dbReference>
<name>A0ABD5Y386_9EURY</name>
<organism evidence="4 5">
    <name type="scientific">Halosimplex aquaticum</name>
    <dbReference type="NCBI Taxonomy" id="3026162"/>
    <lineage>
        <taxon>Archaea</taxon>
        <taxon>Methanobacteriati</taxon>
        <taxon>Methanobacteriota</taxon>
        <taxon>Stenosarchaea group</taxon>
        <taxon>Halobacteria</taxon>
        <taxon>Halobacteriales</taxon>
        <taxon>Haloarculaceae</taxon>
        <taxon>Halosimplex</taxon>
    </lineage>
</organism>
<dbReference type="CDD" id="cd13891">
    <property type="entry name" value="CuRO_3_CotA_like"/>
    <property type="match status" value="1"/>
</dbReference>
<comment type="caution">
    <text evidence="4">The sequence shown here is derived from an EMBL/GenBank/DDBJ whole genome shotgun (WGS) entry which is preliminary data.</text>
</comment>
<accession>A0ABD5Y386</accession>
<keyword evidence="5" id="KW-1185">Reference proteome</keyword>
<feature type="region of interest" description="Disordered" evidence="1">
    <location>
        <begin position="39"/>
        <end position="60"/>
    </location>
</feature>
<dbReference type="InterPro" id="IPR045087">
    <property type="entry name" value="Cu-oxidase_fam"/>
</dbReference>
<evidence type="ECO:0000313" key="4">
    <source>
        <dbReference type="EMBL" id="MFC7139795.1"/>
    </source>
</evidence>
<feature type="domain" description="Plastocyanin-like" evidence="3">
    <location>
        <begin position="103"/>
        <end position="139"/>
    </location>
</feature>
<dbReference type="CDD" id="cd13868">
    <property type="entry name" value="CuRO_2_CotA_like"/>
    <property type="match status" value="1"/>
</dbReference>